<evidence type="ECO:0000259" key="2">
    <source>
        <dbReference type="PROSITE" id="PS50222"/>
    </source>
</evidence>
<dbReference type="InterPro" id="IPR018247">
    <property type="entry name" value="EF_Hand_1_Ca_BS"/>
</dbReference>
<evidence type="ECO:0000256" key="1">
    <source>
        <dbReference type="ARBA" id="ARBA00022837"/>
    </source>
</evidence>
<reference evidence="3 4" key="1">
    <citation type="submission" date="2018-11" db="EMBL/GenBank/DDBJ databases">
        <authorList>
            <consortium name="Pathogen Informatics"/>
        </authorList>
    </citation>
    <scope>NUCLEOTIDE SEQUENCE [LARGE SCALE GENOMIC DNA]</scope>
</reference>
<evidence type="ECO:0000313" key="3">
    <source>
        <dbReference type="EMBL" id="VDK78500.1"/>
    </source>
</evidence>
<evidence type="ECO:0000313" key="4">
    <source>
        <dbReference type="Proteomes" id="UP000267096"/>
    </source>
</evidence>
<dbReference type="OrthoDB" id="5818103at2759"/>
<organism evidence="3 4">
    <name type="scientific">Anisakis simplex</name>
    <name type="common">Herring worm</name>
    <dbReference type="NCBI Taxonomy" id="6269"/>
    <lineage>
        <taxon>Eukaryota</taxon>
        <taxon>Metazoa</taxon>
        <taxon>Ecdysozoa</taxon>
        <taxon>Nematoda</taxon>
        <taxon>Chromadorea</taxon>
        <taxon>Rhabditida</taxon>
        <taxon>Spirurina</taxon>
        <taxon>Ascaridomorpha</taxon>
        <taxon>Ascaridoidea</taxon>
        <taxon>Anisakidae</taxon>
        <taxon>Anisakis</taxon>
        <taxon>Anisakis simplex complex</taxon>
    </lineage>
</organism>
<feature type="domain" description="EF-hand" evidence="2">
    <location>
        <begin position="4"/>
        <end position="39"/>
    </location>
</feature>
<dbReference type="InterPro" id="IPR011992">
    <property type="entry name" value="EF-hand-dom_pair"/>
</dbReference>
<dbReference type="GO" id="GO:0005509">
    <property type="term" value="F:calcium ion binding"/>
    <property type="evidence" value="ECO:0007669"/>
    <property type="project" value="InterPro"/>
</dbReference>
<protein>
    <recommendedName>
        <fullName evidence="2">EF-hand domain-containing protein</fullName>
    </recommendedName>
</protein>
<name>A0A3P6TH35_ANISI</name>
<dbReference type="PROSITE" id="PS00018">
    <property type="entry name" value="EF_HAND_1"/>
    <property type="match status" value="1"/>
</dbReference>
<dbReference type="AlphaFoldDB" id="A0A3P6TH35"/>
<dbReference type="SUPFAM" id="SSF47473">
    <property type="entry name" value="EF-hand"/>
    <property type="match status" value="1"/>
</dbReference>
<dbReference type="Proteomes" id="UP000267096">
    <property type="component" value="Unassembled WGS sequence"/>
</dbReference>
<keyword evidence="1" id="KW-0106">Calcium</keyword>
<dbReference type="EMBL" id="UYRR01040168">
    <property type="protein sequence ID" value="VDK78500.1"/>
    <property type="molecule type" value="Genomic_DNA"/>
</dbReference>
<accession>A0A3P6TH35</accession>
<proteinExistence type="predicted"/>
<dbReference type="Pfam" id="PF13202">
    <property type="entry name" value="EF-hand_5"/>
    <property type="match status" value="1"/>
</dbReference>
<sequence length="79" mass="8924">MERRKEAKQVALFTALDVDSDGKITIVEMKTFKEFDSDNNGEVSDDEAKVSMLVLAVRECEIRKSYACDRFAAEPGDIF</sequence>
<keyword evidence="4" id="KW-1185">Reference proteome</keyword>
<gene>
    <name evidence="3" type="ORF">ASIM_LOCUS20633</name>
</gene>
<dbReference type="PROSITE" id="PS50222">
    <property type="entry name" value="EF_HAND_2"/>
    <property type="match status" value="1"/>
</dbReference>
<dbReference type="InterPro" id="IPR002048">
    <property type="entry name" value="EF_hand_dom"/>
</dbReference>
<dbReference type="Gene3D" id="1.10.238.10">
    <property type="entry name" value="EF-hand"/>
    <property type="match status" value="1"/>
</dbReference>